<feature type="region of interest" description="Disordered" evidence="1">
    <location>
        <begin position="19"/>
        <end position="63"/>
    </location>
</feature>
<dbReference type="EMBL" id="JACSEA010000001">
    <property type="protein sequence ID" value="KAF7411998.1"/>
    <property type="molecule type" value="Genomic_DNA"/>
</dbReference>
<evidence type="ECO:0000313" key="2">
    <source>
        <dbReference type="EMBL" id="KAF7411998.1"/>
    </source>
</evidence>
<feature type="compositionally biased region" description="Basic and acidic residues" evidence="1">
    <location>
        <begin position="30"/>
        <end position="57"/>
    </location>
</feature>
<reference evidence="2" key="1">
    <citation type="journal article" date="2020" name="G3 (Bethesda)">
        <title>High-Quality Assemblies for Three Invasive Social Wasps from the &lt;i&gt;Vespula&lt;/i&gt; Genus.</title>
        <authorList>
            <person name="Harrop T.W.R."/>
            <person name="Guhlin J."/>
            <person name="McLaughlin G.M."/>
            <person name="Permina E."/>
            <person name="Stockwell P."/>
            <person name="Gilligan J."/>
            <person name="Le Lec M.F."/>
            <person name="Gruber M.A.M."/>
            <person name="Quinn O."/>
            <person name="Lovegrove M."/>
            <person name="Duncan E.J."/>
            <person name="Remnant E.J."/>
            <person name="Van Eeckhoven J."/>
            <person name="Graham B."/>
            <person name="Knapp R.A."/>
            <person name="Langford K.W."/>
            <person name="Kronenberg Z."/>
            <person name="Press M.O."/>
            <person name="Eacker S.M."/>
            <person name="Wilson-Rankin E.E."/>
            <person name="Purcell J."/>
            <person name="Lester P.J."/>
            <person name="Dearden P.K."/>
        </authorList>
    </citation>
    <scope>NUCLEOTIDE SEQUENCE</scope>
    <source>
        <strain evidence="2">Marl-1</strain>
    </source>
</reference>
<comment type="caution">
    <text evidence="2">The sequence shown here is derived from an EMBL/GenBank/DDBJ whole genome shotgun (WGS) entry which is preliminary data.</text>
</comment>
<keyword evidence="3" id="KW-1185">Reference proteome</keyword>
<organism evidence="2 3">
    <name type="scientific">Vespula vulgaris</name>
    <name type="common">Yellow jacket</name>
    <name type="synonym">Wasp</name>
    <dbReference type="NCBI Taxonomy" id="7454"/>
    <lineage>
        <taxon>Eukaryota</taxon>
        <taxon>Metazoa</taxon>
        <taxon>Ecdysozoa</taxon>
        <taxon>Arthropoda</taxon>
        <taxon>Hexapoda</taxon>
        <taxon>Insecta</taxon>
        <taxon>Pterygota</taxon>
        <taxon>Neoptera</taxon>
        <taxon>Endopterygota</taxon>
        <taxon>Hymenoptera</taxon>
        <taxon>Apocrita</taxon>
        <taxon>Aculeata</taxon>
        <taxon>Vespoidea</taxon>
        <taxon>Vespidae</taxon>
        <taxon>Vespinae</taxon>
        <taxon>Vespula</taxon>
    </lineage>
</organism>
<proteinExistence type="predicted"/>
<sequence length="136" mass="15453">MDRETVLLRLTTSFSKGETAKTAISRRNRREFPRRCRKGENDAIHENGEQRRGDETAARPSSCMTDYNGPSNACDHVSSQHMFDPNQVLLQGLLNKVILEVDMFTSSMLNWILANFFVPKSSLKMIISAKFLNINS</sequence>
<name>A0A834KSF4_VESVU</name>
<accession>A0A834KSF4</accession>
<evidence type="ECO:0000256" key="1">
    <source>
        <dbReference type="SAM" id="MobiDB-lite"/>
    </source>
</evidence>
<dbReference type="AlphaFoldDB" id="A0A834KSF4"/>
<protein>
    <submittedName>
        <fullName evidence="2">Uncharacterized protein</fullName>
    </submittedName>
</protein>
<gene>
    <name evidence="2" type="ORF">HZH66_000894</name>
</gene>
<evidence type="ECO:0000313" key="3">
    <source>
        <dbReference type="Proteomes" id="UP000614350"/>
    </source>
</evidence>
<dbReference type="Proteomes" id="UP000614350">
    <property type="component" value="Unassembled WGS sequence"/>
</dbReference>